<comment type="caution">
    <text evidence="5">The sequence shown here is derived from an EMBL/GenBank/DDBJ whole genome shotgun (WGS) entry which is preliminary data.</text>
</comment>
<sequence>MLGYIFMPKKAKSRTTKSSLKKYSPIIALSAISGVMVVAGLGYLAVMPHRPASAEEYPVKGFDVSHHQKDIQWSKISPKKYQFVYLKATEGGDFKDRKFQDNWLQARENGFLVGAYHFYRLCRDGKIQAENFIASVPKKADALPPVIDLEYDTNCINTYSKEQLLKEITYMHDRLHRHYGKQPIFYTSKSFYNIVLAGEFKQTPLWVREYKGPPDLKNNPKWLIWQHTNQGQIQGISTTVDLNVFSGDANAWTEFLDKNDVSPLKPR</sequence>
<reference evidence="5 6" key="1">
    <citation type="submission" date="2017-02" db="EMBL/GenBank/DDBJ databases">
        <title>Acinetobacter sp. ANC 4945, whole genome shotgun sequencing project.</title>
        <authorList>
            <person name="Radolfova-Krizova L."/>
            <person name="Al Atrouni A."/>
            <person name="Nemec A."/>
        </authorList>
    </citation>
    <scope>NUCLEOTIDE SEQUENCE [LARGE SCALE GENOMIC DNA]</scope>
    <source>
        <strain evidence="5 6">ANC 4945</strain>
    </source>
</reference>
<dbReference type="GO" id="GO:0016052">
    <property type="term" value="P:carbohydrate catabolic process"/>
    <property type="evidence" value="ECO:0007669"/>
    <property type="project" value="TreeGrafter"/>
</dbReference>
<feature type="transmembrane region" description="Helical" evidence="4">
    <location>
        <begin position="26"/>
        <end position="46"/>
    </location>
</feature>
<keyword evidence="4" id="KW-0812">Transmembrane</keyword>
<organism evidence="5 6">
    <name type="scientific">Acinetobacter amyesii</name>
    <dbReference type="NCBI Taxonomy" id="2942470"/>
    <lineage>
        <taxon>Bacteria</taxon>
        <taxon>Pseudomonadati</taxon>
        <taxon>Pseudomonadota</taxon>
        <taxon>Gammaproteobacteria</taxon>
        <taxon>Moraxellales</taxon>
        <taxon>Moraxellaceae</taxon>
        <taxon>Acinetobacter</taxon>
    </lineage>
</organism>
<comment type="similarity">
    <text evidence="1">Belongs to the glycosyl hydrolase 25 family.</text>
</comment>
<proteinExistence type="inferred from homology"/>
<evidence type="ECO:0000256" key="4">
    <source>
        <dbReference type="SAM" id="Phobius"/>
    </source>
</evidence>
<dbReference type="InterPro" id="IPR018077">
    <property type="entry name" value="Glyco_hydro_fam25_subgr"/>
</dbReference>
<evidence type="ECO:0000256" key="2">
    <source>
        <dbReference type="ARBA" id="ARBA00022801"/>
    </source>
</evidence>
<keyword evidence="4" id="KW-1133">Transmembrane helix</keyword>
<evidence type="ECO:0000313" key="6">
    <source>
        <dbReference type="Proteomes" id="UP000191160"/>
    </source>
</evidence>
<dbReference type="InterPro" id="IPR002053">
    <property type="entry name" value="Glyco_hydro_25"/>
</dbReference>
<accession>A0A1T1H5E7</accession>
<dbReference type="PANTHER" id="PTHR34135">
    <property type="entry name" value="LYSOZYME"/>
    <property type="match status" value="1"/>
</dbReference>
<dbReference type="InterPro" id="IPR017853">
    <property type="entry name" value="GH"/>
</dbReference>
<dbReference type="GO" id="GO:0003796">
    <property type="term" value="F:lysozyme activity"/>
    <property type="evidence" value="ECO:0007669"/>
    <property type="project" value="InterPro"/>
</dbReference>
<protein>
    <submittedName>
        <fullName evidence="5">Lysozyme</fullName>
    </submittedName>
</protein>
<keyword evidence="4" id="KW-0472">Membrane</keyword>
<dbReference type="CDD" id="cd06413">
    <property type="entry name" value="GH25_muramidase_1"/>
    <property type="match status" value="1"/>
</dbReference>
<evidence type="ECO:0000313" key="5">
    <source>
        <dbReference type="EMBL" id="OOV85054.1"/>
    </source>
</evidence>
<dbReference type="PANTHER" id="PTHR34135:SF2">
    <property type="entry name" value="LYSOZYME"/>
    <property type="match status" value="1"/>
</dbReference>
<evidence type="ECO:0000256" key="3">
    <source>
        <dbReference type="ARBA" id="ARBA00023295"/>
    </source>
</evidence>
<dbReference type="SUPFAM" id="SSF51445">
    <property type="entry name" value="(Trans)glycosidases"/>
    <property type="match status" value="1"/>
</dbReference>
<dbReference type="EMBL" id="MVKX01000002">
    <property type="protein sequence ID" value="OOV85054.1"/>
    <property type="molecule type" value="Genomic_DNA"/>
</dbReference>
<dbReference type="SMART" id="SM00641">
    <property type="entry name" value="Glyco_25"/>
    <property type="match status" value="1"/>
</dbReference>
<evidence type="ECO:0000256" key="1">
    <source>
        <dbReference type="ARBA" id="ARBA00010646"/>
    </source>
</evidence>
<gene>
    <name evidence="5" type="ORF">B1202_05015</name>
</gene>
<dbReference type="GO" id="GO:0009253">
    <property type="term" value="P:peptidoglycan catabolic process"/>
    <property type="evidence" value="ECO:0007669"/>
    <property type="project" value="InterPro"/>
</dbReference>
<name>A0A1T1H5E7_9GAMM</name>
<dbReference type="PROSITE" id="PS51904">
    <property type="entry name" value="GLYCOSYL_HYDROL_F25_2"/>
    <property type="match status" value="1"/>
</dbReference>
<keyword evidence="6" id="KW-1185">Reference proteome</keyword>
<dbReference type="GO" id="GO:0016998">
    <property type="term" value="P:cell wall macromolecule catabolic process"/>
    <property type="evidence" value="ECO:0007669"/>
    <property type="project" value="InterPro"/>
</dbReference>
<keyword evidence="3" id="KW-0326">Glycosidase</keyword>
<dbReference type="Proteomes" id="UP000191160">
    <property type="component" value="Unassembled WGS sequence"/>
</dbReference>
<dbReference type="AlphaFoldDB" id="A0A1T1H5E7"/>
<dbReference type="Gene3D" id="3.20.20.80">
    <property type="entry name" value="Glycosidases"/>
    <property type="match status" value="1"/>
</dbReference>
<keyword evidence="2" id="KW-0378">Hydrolase</keyword>
<dbReference type="Pfam" id="PF01183">
    <property type="entry name" value="Glyco_hydro_25"/>
    <property type="match status" value="1"/>
</dbReference>